<evidence type="ECO:0000259" key="3">
    <source>
        <dbReference type="Pfam" id="PF01551"/>
    </source>
</evidence>
<dbReference type="InterPro" id="IPR050570">
    <property type="entry name" value="Cell_wall_metabolism_enzyme"/>
</dbReference>
<evidence type="ECO:0000256" key="1">
    <source>
        <dbReference type="SAM" id="Coils"/>
    </source>
</evidence>
<comment type="caution">
    <text evidence="4">The sequence shown here is derived from an EMBL/GenBank/DDBJ whole genome shotgun (WGS) entry which is preliminary data.</text>
</comment>
<feature type="non-terminal residue" evidence="4">
    <location>
        <position position="1"/>
    </location>
</feature>
<evidence type="ECO:0000256" key="2">
    <source>
        <dbReference type="SAM" id="MobiDB-lite"/>
    </source>
</evidence>
<dbReference type="Proteomes" id="UP000245133">
    <property type="component" value="Unassembled WGS sequence"/>
</dbReference>
<dbReference type="EMBL" id="BFBB01000010">
    <property type="protein sequence ID" value="GBF52050.1"/>
    <property type="molecule type" value="Genomic_DNA"/>
</dbReference>
<dbReference type="SUPFAM" id="SSF51261">
    <property type="entry name" value="Duplicated hybrid motif"/>
    <property type="match status" value="1"/>
</dbReference>
<dbReference type="PANTHER" id="PTHR21666">
    <property type="entry name" value="PEPTIDASE-RELATED"/>
    <property type="match status" value="1"/>
</dbReference>
<keyword evidence="5" id="KW-1185">Reference proteome</keyword>
<feature type="region of interest" description="Disordered" evidence="2">
    <location>
        <begin position="1149"/>
        <end position="1230"/>
    </location>
</feature>
<sequence>YSQTIASLTEREFTVTQTAQNPLNQIAEISTTNPGKKGLAPDAMDLGYTVRLDLGQSLSPNIGLSSVPKVPVARQTYSLFQANSQLKVETSVTEVDVASTFQKTSNGIYQYSQLLSMNENNDRSALFEQRRMINQNAYNIDWGARSVARFDDNGNLEGDARFKDILTILTDTKKSKPLIDSCMADTNKSYQDCFNKVHGQTLDRLTKIDGSLRFEDGMIVRSLTENESKLLGLSPIQDPKQPDARHGICYINPNDPECVALKLLRKDFDVDFNESTRVATFTKIISNGKIGGRNAKGEYISGTQAERRSMYLSSVDPVMAPKGKDLFDIWGNDDWKDLEAQNMAVNQTFYSRKLTADSKTIQSSVASILKVESENDAKFRKAKQDQEAQDSLIKDLIIAYISGGMAGVKGAIKSKVEDKINASLAEAWARASGADEDQIALLTQAVSFLRGKVAEKKIKKDMAKNNLTNAGMAVVAGGLSYATGGMSNLLMANGPMAAMNVFGGGVSNMFGAASGLLSNPMVVGATAAFGQAAASITMGVTNAAYRGIAGDKKADAFTNKMTGPKDRLAAIKANEQSIIQSHVTQAVAKSTGLPMEVVGNIITDYKGAQAAKKVRNAVNGNPFANIGTQVVGAVGGIIKTAIVATGMPERDIQKSFSDGNRMLFAGSRDSTLEAQTLAYTNQAFGMKAPGTSYTSSTPTLKDKKGFVKELFQREAVNQLSVGMSEDERAVLNSALRGTISRVEQSKADKKARAEAVRSTVVTAVTTAVTLGAASGLSVFSSIGQTVSNGINAVARFLGSGFTMAATAAPHVGAAVINAGIQMADGARNGVDGMTAGFLNGAIGVFTAGGAFDFGEVTDAVTKVTSKSTLGLGVSYDRQNGWGGMLGVGGASANASISFSQRGNTTINGSWNTGFRGVQVTASSTTNGEQTLGANFNPSNEGPRRGWNIGANYDFNGGGASANVGYTDAATGLGLTSTIDRNGLSTSSSLNGNNYGTMTQDGYTAEEFNWAQNNINMAQNRTDDLARDANSIDVLKKSGMSDADINAMSPEDRDRAANKILREKENKKLQDSGKTPEEIARMTEYEREQALDRLEGVATIDNFTADDIARAALGLVGAFTGIAGLAFAGGTTGNNVPNRSHAVTPEVLARNEEEDSEVAVDSDGNPLPPKPMKMPERVADIVPPKPAEQTKLPSAPKPKAHPGKEPDVKAKPPKAELPPRPGIAATVPVSDSNNGSLTDRLVKLGKDGLQIAGDVVGAIIGPVDLSGQDIPRNPQSSRILTEYSANQSKAFLKHAKELDTRIKARIKPENYSPEGKALLAERNNLNDQMSIIMIFGDYKEKDLQLRDAEKAKKVLEQQIKKFIDEKKSPNSLEVKSWKDALARTNKSILDLQKSMSDQLKPYSSKLAEVNRKLNDYEKAFEKSAKQSERNRKLVEITAEILASESADFNGDEKSKLQTLYDNYQKAVKDLNAVALDPNDPKSRDKFDKAIKARKKAESALYESSTGKDILRTLDLSTRPDVDLDVKYPDLDDSYVVKETVFSLNNAQRKMIHELRSGLESRDIQDPVKRKTIAELQEKAETAKANLEKKLQEVSPKINQLNIEFSKKMAEINAGNFSEKVKESKIKSLTSEHKGKMDRLTQKESSEYATADAKYKKERVYAAILEDPSLNTNLPLDSKDTKQLPFENTKAAIYDLFYSGDEKKMASAANALFDSKMNLGQTGPLGDRKLVDKLVPTEDNTLREGTGHIRTFEFMGKEIMIPGVAGENISSDFGVRHDPTTGNDARHGALDNAIPVGTRIGFPVGGEVIEFREGGDSEINSLHKTGGQYVVIKIDNSDLVIKVQHNSKLLVPRGKDTKVLPGQAIALSGNSGRSTGPHAHIQFEKILPDGKRELFIPEKAEDLEILRKAGLVR</sequence>
<accession>A0A2P2E5A1</accession>
<dbReference type="Gene3D" id="2.70.70.10">
    <property type="entry name" value="Glucose Permease (Domain IIA)"/>
    <property type="match status" value="1"/>
</dbReference>
<protein>
    <recommendedName>
        <fullName evidence="3">M23ase beta-sheet core domain-containing protein</fullName>
    </recommendedName>
</protein>
<reference evidence="4 5" key="1">
    <citation type="submission" date="2018-02" db="EMBL/GenBank/DDBJ databases">
        <title>Novel Leptospira species isolated from soil and water in Japan.</title>
        <authorList>
            <person name="Nakao R."/>
            <person name="Masuzawa T."/>
        </authorList>
    </citation>
    <scope>NUCLEOTIDE SEQUENCE [LARGE SCALE GENOMIC DNA]</scope>
    <source>
        <strain evidence="4 5">YH101</strain>
    </source>
</reference>
<dbReference type="Pfam" id="PF01551">
    <property type="entry name" value="Peptidase_M23"/>
    <property type="match status" value="1"/>
</dbReference>
<evidence type="ECO:0000313" key="4">
    <source>
        <dbReference type="EMBL" id="GBF52050.1"/>
    </source>
</evidence>
<dbReference type="PANTHER" id="PTHR21666:SF270">
    <property type="entry name" value="MUREIN HYDROLASE ACTIVATOR ENVC"/>
    <property type="match status" value="1"/>
</dbReference>
<gene>
    <name evidence="4" type="ORF">LPTSP4_35880</name>
</gene>
<feature type="coiled-coil region" evidence="1">
    <location>
        <begin position="1337"/>
        <end position="1364"/>
    </location>
</feature>
<dbReference type="CDD" id="cd12797">
    <property type="entry name" value="M23_peptidase"/>
    <property type="match status" value="1"/>
</dbReference>
<feature type="domain" description="M23ase beta-sheet core" evidence="3">
    <location>
        <begin position="1785"/>
        <end position="1883"/>
    </location>
</feature>
<dbReference type="InterPro" id="IPR016047">
    <property type="entry name" value="M23ase_b-sheet_dom"/>
</dbReference>
<evidence type="ECO:0000313" key="5">
    <source>
        <dbReference type="Proteomes" id="UP000245133"/>
    </source>
</evidence>
<dbReference type="InterPro" id="IPR011055">
    <property type="entry name" value="Dup_hybrid_motif"/>
</dbReference>
<feature type="compositionally biased region" description="Basic and acidic residues" evidence="2">
    <location>
        <begin position="1201"/>
        <end position="1213"/>
    </location>
</feature>
<organism evidence="4 5">
    <name type="scientific">Leptospira ryugenii</name>
    <dbReference type="NCBI Taxonomy" id="1917863"/>
    <lineage>
        <taxon>Bacteria</taxon>
        <taxon>Pseudomonadati</taxon>
        <taxon>Spirochaetota</taxon>
        <taxon>Spirochaetia</taxon>
        <taxon>Leptospirales</taxon>
        <taxon>Leptospiraceae</taxon>
        <taxon>Leptospira</taxon>
    </lineage>
</organism>
<keyword evidence="1" id="KW-0175">Coiled coil</keyword>
<dbReference type="GO" id="GO:0004222">
    <property type="term" value="F:metalloendopeptidase activity"/>
    <property type="evidence" value="ECO:0007669"/>
    <property type="project" value="TreeGrafter"/>
</dbReference>
<name>A0A2P2E5A1_9LEPT</name>
<proteinExistence type="predicted"/>